<dbReference type="Proteomes" id="UP000494163">
    <property type="component" value="Chromosome 2R"/>
</dbReference>
<reference evidence="2 3" key="1">
    <citation type="submission" date="2015-08" db="EMBL/GenBank/DDBJ databases">
        <title>Ancestral chromatin configuration constrains chromatin evolution on differentiating sex chromosomes in Drosophila.</title>
        <authorList>
            <person name="Zhou Q."/>
            <person name="Bachtrog D."/>
        </authorList>
    </citation>
    <scope>NUCLEOTIDE SEQUENCE [LARGE SCALE GENOMIC DNA]</scope>
    <source>
        <tissue evidence="2">Whole larvae</tissue>
    </source>
</reference>
<evidence type="ECO:0000313" key="3">
    <source>
        <dbReference type="Proteomes" id="UP000494163"/>
    </source>
</evidence>
<evidence type="ECO:0000256" key="1">
    <source>
        <dbReference type="SAM" id="Phobius"/>
    </source>
</evidence>
<feature type="transmembrane region" description="Helical" evidence="1">
    <location>
        <begin position="93"/>
        <end position="115"/>
    </location>
</feature>
<gene>
    <name evidence="2" type="ORF">Dbus_chr2Rg1459</name>
</gene>
<sequence>MDYELSDDDEFFSSEYEQLRCERRSRSRTIRSDGPNSRRRGAAACQQVRQVDELPLQLTQANEPDWMQNLLEQHRALLQRVQPEPKRRRLSRIIYALAMLLLFCCFFIVAVSMLFI</sequence>
<dbReference type="EMBL" id="CP012524">
    <property type="protein sequence ID" value="ALC41880.1"/>
    <property type="molecule type" value="Genomic_DNA"/>
</dbReference>
<name>A0A0M4EKG3_DROBS</name>
<dbReference type="AlphaFoldDB" id="A0A0M4EKG3"/>
<protein>
    <submittedName>
        <fullName evidence="2">Maker84</fullName>
    </submittedName>
</protein>
<keyword evidence="1" id="KW-1133">Transmembrane helix</keyword>
<keyword evidence="1" id="KW-0472">Membrane</keyword>
<accession>A0A0M4EKG3</accession>
<keyword evidence="1" id="KW-0812">Transmembrane</keyword>
<evidence type="ECO:0000313" key="2">
    <source>
        <dbReference type="EMBL" id="ALC41880.1"/>
    </source>
</evidence>
<proteinExistence type="predicted"/>
<organism evidence="2 3">
    <name type="scientific">Drosophila busckii</name>
    <name type="common">Fruit fly</name>
    <dbReference type="NCBI Taxonomy" id="30019"/>
    <lineage>
        <taxon>Eukaryota</taxon>
        <taxon>Metazoa</taxon>
        <taxon>Ecdysozoa</taxon>
        <taxon>Arthropoda</taxon>
        <taxon>Hexapoda</taxon>
        <taxon>Insecta</taxon>
        <taxon>Pterygota</taxon>
        <taxon>Neoptera</taxon>
        <taxon>Endopterygota</taxon>
        <taxon>Diptera</taxon>
        <taxon>Brachycera</taxon>
        <taxon>Muscomorpha</taxon>
        <taxon>Ephydroidea</taxon>
        <taxon>Drosophilidae</taxon>
        <taxon>Drosophila</taxon>
    </lineage>
</organism>
<keyword evidence="3" id="KW-1185">Reference proteome</keyword>